<dbReference type="EMBL" id="JAGFMF010011706">
    <property type="protein sequence ID" value="KAG8515596.1"/>
    <property type="molecule type" value="Genomic_DNA"/>
</dbReference>
<dbReference type="PANTHER" id="PTHR23355:SF9">
    <property type="entry name" value="DIS3-LIKE EXONUCLEASE 2"/>
    <property type="match status" value="1"/>
</dbReference>
<evidence type="ECO:0000313" key="2">
    <source>
        <dbReference type="EMBL" id="KAG8515596.1"/>
    </source>
</evidence>
<dbReference type="InterPro" id="IPR050180">
    <property type="entry name" value="RNR_Ribonuclease"/>
</dbReference>
<keyword evidence="2" id="KW-0378">Hydrolase</keyword>
<comment type="caution">
    <text evidence="2">The sequence shown here is derived from an EMBL/GenBank/DDBJ whole genome shotgun (WGS) entry which is preliminary data.</text>
</comment>
<keyword evidence="2" id="KW-0540">Nuclease</keyword>
<evidence type="ECO:0000256" key="1">
    <source>
        <dbReference type="SAM" id="MobiDB-lite"/>
    </source>
</evidence>
<accession>A0A8J6AA21</accession>
<dbReference type="GO" id="GO:0006402">
    <property type="term" value="P:mRNA catabolic process"/>
    <property type="evidence" value="ECO:0007669"/>
    <property type="project" value="TreeGrafter"/>
</dbReference>
<dbReference type="PANTHER" id="PTHR23355">
    <property type="entry name" value="RIBONUCLEASE"/>
    <property type="match status" value="1"/>
</dbReference>
<keyword evidence="3" id="KW-1185">Reference proteome</keyword>
<name>A0A8J6AA21_GALPY</name>
<evidence type="ECO:0000313" key="3">
    <source>
        <dbReference type="Proteomes" id="UP000700334"/>
    </source>
</evidence>
<dbReference type="GO" id="GO:0000175">
    <property type="term" value="F:3'-5'-RNA exonuclease activity"/>
    <property type="evidence" value="ECO:0007669"/>
    <property type="project" value="TreeGrafter"/>
</dbReference>
<dbReference type="GO" id="GO:0000932">
    <property type="term" value="C:P-body"/>
    <property type="evidence" value="ECO:0007669"/>
    <property type="project" value="TreeGrafter"/>
</dbReference>
<dbReference type="AlphaFoldDB" id="A0A8J6AA21"/>
<gene>
    <name evidence="2" type="ORF">J0S82_013571</name>
</gene>
<protein>
    <submittedName>
        <fullName evidence="2">DIS3-like exonuclease 2</fullName>
    </submittedName>
</protein>
<dbReference type="Proteomes" id="UP000700334">
    <property type="component" value="Unassembled WGS sequence"/>
</dbReference>
<organism evidence="2 3">
    <name type="scientific">Galemys pyrenaicus</name>
    <name type="common">Iberian desman</name>
    <name type="synonym">Pyrenean desman</name>
    <dbReference type="NCBI Taxonomy" id="202257"/>
    <lineage>
        <taxon>Eukaryota</taxon>
        <taxon>Metazoa</taxon>
        <taxon>Chordata</taxon>
        <taxon>Craniata</taxon>
        <taxon>Vertebrata</taxon>
        <taxon>Euteleostomi</taxon>
        <taxon>Mammalia</taxon>
        <taxon>Eutheria</taxon>
        <taxon>Laurasiatheria</taxon>
        <taxon>Eulipotyphla</taxon>
        <taxon>Talpidae</taxon>
        <taxon>Galemys</taxon>
    </lineage>
</organism>
<sequence length="151" mass="15978">MAVAHEIHRAFPERALLRRHPPPQTKMLHDLMAFCSQVGLPMDFSSAGALNVSVGLGARSEGEEDLKLGCRGLHAPPQIRFPAAGAPRGHSGRAGVGPEAGAGARESFWGVRVKCSRRVLDLLAQGPGTAPLTHRRGPTVSPASGWGWKVP</sequence>
<keyword evidence="2" id="KW-0269">Exonuclease</keyword>
<dbReference type="OrthoDB" id="372421at2759"/>
<reference evidence="2" key="1">
    <citation type="journal article" date="2021" name="Evol. Appl.">
        <title>The genome of the Pyrenean desman and the effects of bottlenecks and inbreeding on the genomic landscape of an endangered species.</title>
        <authorList>
            <person name="Escoda L."/>
            <person name="Castresana J."/>
        </authorList>
    </citation>
    <scope>NUCLEOTIDE SEQUENCE</scope>
    <source>
        <strain evidence="2">IBE-C5619</strain>
    </source>
</reference>
<dbReference type="GO" id="GO:0010587">
    <property type="term" value="P:miRNA catabolic process"/>
    <property type="evidence" value="ECO:0007669"/>
    <property type="project" value="TreeGrafter"/>
</dbReference>
<proteinExistence type="predicted"/>
<feature type="region of interest" description="Disordered" evidence="1">
    <location>
        <begin position="130"/>
        <end position="151"/>
    </location>
</feature>